<feature type="transmembrane region" description="Helical" evidence="2">
    <location>
        <begin position="276"/>
        <end position="297"/>
    </location>
</feature>
<dbReference type="RefSeq" id="WP_344890728.1">
    <property type="nucleotide sequence ID" value="NZ_BAAAZP010000169.1"/>
</dbReference>
<gene>
    <name evidence="3" type="ORF">GCM10022224_080360</name>
</gene>
<keyword evidence="2" id="KW-0472">Membrane</keyword>
<feature type="transmembrane region" description="Helical" evidence="2">
    <location>
        <begin position="202"/>
        <end position="229"/>
    </location>
</feature>
<evidence type="ECO:0000313" key="3">
    <source>
        <dbReference type="EMBL" id="GAA3702471.1"/>
    </source>
</evidence>
<comment type="caution">
    <text evidence="3">The sequence shown here is derived from an EMBL/GenBank/DDBJ whole genome shotgun (WGS) entry which is preliminary data.</text>
</comment>
<keyword evidence="2" id="KW-1133">Transmembrane helix</keyword>
<feature type="transmembrane region" description="Helical" evidence="2">
    <location>
        <begin position="170"/>
        <end position="196"/>
    </location>
</feature>
<feature type="region of interest" description="Disordered" evidence="1">
    <location>
        <begin position="25"/>
        <end position="53"/>
    </location>
</feature>
<feature type="compositionally biased region" description="Pro residues" evidence="1">
    <location>
        <begin position="33"/>
        <end position="42"/>
    </location>
</feature>
<proteinExistence type="predicted"/>
<dbReference type="Proteomes" id="UP001500902">
    <property type="component" value="Unassembled WGS sequence"/>
</dbReference>
<keyword evidence="2" id="KW-0812">Transmembrane</keyword>
<keyword evidence="4" id="KW-1185">Reference proteome</keyword>
<organism evidence="3 4">
    <name type="scientific">Nonomuraea antimicrobica</name>
    <dbReference type="NCBI Taxonomy" id="561173"/>
    <lineage>
        <taxon>Bacteria</taxon>
        <taxon>Bacillati</taxon>
        <taxon>Actinomycetota</taxon>
        <taxon>Actinomycetes</taxon>
        <taxon>Streptosporangiales</taxon>
        <taxon>Streptosporangiaceae</taxon>
        <taxon>Nonomuraea</taxon>
    </lineage>
</organism>
<evidence type="ECO:0000256" key="1">
    <source>
        <dbReference type="SAM" id="MobiDB-lite"/>
    </source>
</evidence>
<evidence type="ECO:0000313" key="4">
    <source>
        <dbReference type="Proteomes" id="UP001500902"/>
    </source>
</evidence>
<name>A0ABP7DCQ9_9ACTN</name>
<dbReference type="EMBL" id="BAAAZP010000169">
    <property type="protein sequence ID" value="GAA3702471.1"/>
    <property type="molecule type" value="Genomic_DNA"/>
</dbReference>
<feature type="transmembrane region" description="Helical" evidence="2">
    <location>
        <begin position="250"/>
        <end position="270"/>
    </location>
</feature>
<accession>A0ABP7DCQ9</accession>
<protein>
    <submittedName>
        <fullName evidence="3">Uncharacterized protein</fullName>
    </submittedName>
</protein>
<reference evidence="4" key="1">
    <citation type="journal article" date="2019" name="Int. J. Syst. Evol. Microbiol.">
        <title>The Global Catalogue of Microorganisms (GCM) 10K type strain sequencing project: providing services to taxonomists for standard genome sequencing and annotation.</title>
        <authorList>
            <consortium name="The Broad Institute Genomics Platform"/>
            <consortium name="The Broad Institute Genome Sequencing Center for Infectious Disease"/>
            <person name="Wu L."/>
            <person name="Ma J."/>
        </authorList>
    </citation>
    <scope>NUCLEOTIDE SEQUENCE [LARGE SCALE GENOMIC DNA]</scope>
    <source>
        <strain evidence="4">JCM 16904</strain>
    </source>
</reference>
<evidence type="ECO:0000256" key="2">
    <source>
        <dbReference type="SAM" id="Phobius"/>
    </source>
</evidence>
<sequence length="402" mass="42631">MSIALPNRESARQDVDGLLSEIERRLELDQAPPALPPAPLPEDQPVDDQQGDLETLTAVQAGVDTQDAQDDDEEFDDQGEDGEIVEAELMPLDDDDAGGETQLVRRLRRQVSEARRLVDLQADEAPLLVESKKVRRRRLAAIEAARLHELAQDPVALAYRDARVRRTTTMMVMVGVAIGLAASSIGVQASVATALTLDTFSIAWWGAFLYEPAMSMPLLGTVAVQAYSAMRGKVVDRKSEAGKKMFRVEALLLALTLILNCAPAFAPGVAFNPLTLIVHALGPVVAVTSVWVLPALWSVLEVLPVPEAAAGAGTARTAGRTGLQYRANASRQYSAPPPRPRVDIEALTARARALIAAGELSADAGVGKFREALRCGSTPASKVKQAITQAAGQAAGQAGGAA</sequence>